<dbReference type="Pfam" id="PF01807">
    <property type="entry name" value="Zn_ribbon_DnaG"/>
    <property type="match status" value="1"/>
</dbReference>
<evidence type="ECO:0000256" key="15">
    <source>
        <dbReference type="SAM" id="MobiDB-lite"/>
    </source>
</evidence>
<dbReference type="HAMAP" id="MF_00974">
    <property type="entry name" value="DNA_primase_DnaG"/>
    <property type="match status" value="1"/>
</dbReference>
<dbReference type="GO" id="GO:0006269">
    <property type="term" value="P:DNA replication, synthesis of primer"/>
    <property type="evidence" value="ECO:0007669"/>
    <property type="project" value="UniProtKB-UniRule"/>
</dbReference>
<keyword evidence="1 12" id="KW-0240">DNA-directed RNA polymerase</keyword>
<dbReference type="GO" id="GO:0000428">
    <property type="term" value="C:DNA-directed RNA polymerase complex"/>
    <property type="evidence" value="ECO:0007669"/>
    <property type="project" value="UniProtKB-KW"/>
</dbReference>
<dbReference type="FunFam" id="3.90.980.10:FF:000001">
    <property type="entry name" value="DNA primase"/>
    <property type="match status" value="1"/>
</dbReference>
<dbReference type="GO" id="GO:0005737">
    <property type="term" value="C:cytoplasm"/>
    <property type="evidence" value="ECO:0007669"/>
    <property type="project" value="TreeGrafter"/>
</dbReference>
<dbReference type="GO" id="GO:0003899">
    <property type="term" value="F:DNA-directed RNA polymerase activity"/>
    <property type="evidence" value="ECO:0007669"/>
    <property type="project" value="UniProtKB-UniRule"/>
</dbReference>
<dbReference type="RefSeq" id="WP_116009063.1">
    <property type="nucleotide sequence ID" value="NZ_QUOU01000001.1"/>
</dbReference>
<evidence type="ECO:0000256" key="9">
    <source>
        <dbReference type="ARBA" id="ARBA00022842"/>
    </source>
</evidence>
<dbReference type="InterPro" id="IPR013173">
    <property type="entry name" value="DNA_primase_DnaG_DnaB-bd_dom"/>
</dbReference>
<evidence type="ECO:0000256" key="2">
    <source>
        <dbReference type="ARBA" id="ARBA00022515"/>
    </source>
</evidence>
<dbReference type="SMART" id="SM00493">
    <property type="entry name" value="TOPRIM"/>
    <property type="match status" value="1"/>
</dbReference>
<keyword evidence="6 12" id="KW-0479">Metal-binding</keyword>
<evidence type="ECO:0000256" key="5">
    <source>
        <dbReference type="ARBA" id="ARBA00022705"/>
    </source>
</evidence>
<keyword evidence="4 12" id="KW-0548">Nucleotidyltransferase</keyword>
<comment type="catalytic activity">
    <reaction evidence="12">
        <text>ssDNA + n NTP = ssDNA/pppN(pN)n-1 hybrid + (n-1) diphosphate.</text>
        <dbReference type="EC" id="2.7.7.101"/>
    </reaction>
</comment>
<dbReference type="AlphaFoldDB" id="A0A3E0TVR7"/>
<dbReference type="InterPro" id="IPR050219">
    <property type="entry name" value="DnaG_primase"/>
</dbReference>
<evidence type="ECO:0000256" key="6">
    <source>
        <dbReference type="ARBA" id="ARBA00022723"/>
    </source>
</evidence>
<evidence type="ECO:0000313" key="18">
    <source>
        <dbReference type="Proteomes" id="UP000256478"/>
    </source>
</evidence>
<dbReference type="InterPro" id="IPR019475">
    <property type="entry name" value="DNA_primase_DnaB-bd"/>
</dbReference>
<comment type="caution">
    <text evidence="17">The sequence shown here is derived from an EMBL/GenBank/DDBJ whole genome shotgun (WGS) entry which is preliminary data.</text>
</comment>
<evidence type="ECO:0000256" key="1">
    <source>
        <dbReference type="ARBA" id="ARBA00022478"/>
    </source>
</evidence>
<dbReference type="InterPro" id="IPR034151">
    <property type="entry name" value="TOPRIM_DnaG_bac"/>
</dbReference>
<dbReference type="PROSITE" id="PS50880">
    <property type="entry name" value="TOPRIM"/>
    <property type="match status" value="1"/>
</dbReference>
<keyword evidence="5 12" id="KW-0235">DNA replication</keyword>
<evidence type="ECO:0000256" key="13">
    <source>
        <dbReference type="PIRNR" id="PIRNR002811"/>
    </source>
</evidence>
<dbReference type="Proteomes" id="UP000256478">
    <property type="component" value="Unassembled WGS sequence"/>
</dbReference>
<dbReference type="Gene3D" id="3.90.980.10">
    <property type="entry name" value="DNA primase, catalytic core, N-terminal domain"/>
    <property type="match status" value="1"/>
</dbReference>
<evidence type="ECO:0000313" key="17">
    <source>
        <dbReference type="EMBL" id="REL28002.1"/>
    </source>
</evidence>
<keyword evidence="2 12" id="KW-0639">Primosome</keyword>
<dbReference type="InterPro" id="IPR006171">
    <property type="entry name" value="TOPRIM_dom"/>
</dbReference>
<dbReference type="Pfam" id="PF08278">
    <property type="entry name" value="DnaG_DnaB_bind"/>
    <property type="match status" value="1"/>
</dbReference>
<evidence type="ECO:0000256" key="8">
    <source>
        <dbReference type="ARBA" id="ARBA00022833"/>
    </source>
</evidence>
<dbReference type="SMART" id="SM00400">
    <property type="entry name" value="ZnF_CHCC"/>
    <property type="match status" value="1"/>
</dbReference>
<comment type="cofactor">
    <cofactor evidence="12 13 14">
        <name>Zn(2+)</name>
        <dbReference type="ChEBI" id="CHEBI:29105"/>
    </cofactor>
    <text evidence="12 13 14">Binds 1 zinc ion per monomer.</text>
</comment>
<dbReference type="PIRSF" id="PIRSF002811">
    <property type="entry name" value="DnaG"/>
    <property type="match status" value="1"/>
</dbReference>
<dbReference type="Gene3D" id="1.20.50.20">
    <property type="entry name" value="DnaG, RNA polymerase domain, helical bundle"/>
    <property type="match status" value="1"/>
</dbReference>
<feature type="region of interest" description="Disordered" evidence="15">
    <location>
        <begin position="94"/>
        <end position="117"/>
    </location>
</feature>
<evidence type="ECO:0000256" key="12">
    <source>
        <dbReference type="HAMAP-Rule" id="MF_00974"/>
    </source>
</evidence>
<gene>
    <name evidence="12" type="primary">dnaG</name>
    <name evidence="17" type="ORF">DXX93_16490</name>
</gene>
<dbReference type="InterPro" id="IPR002694">
    <property type="entry name" value="Znf_CHC2"/>
</dbReference>
<dbReference type="Pfam" id="PF13155">
    <property type="entry name" value="Toprim_2"/>
    <property type="match status" value="1"/>
</dbReference>
<evidence type="ECO:0000256" key="11">
    <source>
        <dbReference type="ARBA" id="ARBA00023163"/>
    </source>
</evidence>
<evidence type="ECO:0000256" key="4">
    <source>
        <dbReference type="ARBA" id="ARBA00022695"/>
    </source>
</evidence>
<sequence length="590" mass="66292">MAGLIPRQFIDDLLARTDIVELINARVTLKKAGKNYQACCPFHTEKTPSFSVSPDKQFYHCFGCGEHGNAVSFLMEYDRLDFVDAIEELASMQGMEVPREERSHTPEQQRKYQQAQQQKQSDYQLLEQISRFYQQQLRVASDKDVAINYLKSRGLSGEIAKRFGIGYISDNWDGMMNTFAHNQQLAKQLVDLGMAIESDNGRRPYDRFRGRIMFPIREKRGKVIGFGGRVLGDGTPKYLNSPETRIYHKGQELYGLYEAKQANKNLQRLVVVEGYMDVVALAQHGIDYAVASLGTSTTAEQLQTLFRTVNEVICCYDGDRAGREAAWRAMDNALPLVRDGVSLKFVFLPDGEDPDSLVRQQGQQAFEQVLNQAQPLSKFLLENLIAKVDMTSLEGRASLAESFQPYLNKMPASILKETLINEIANNFGTGSEHLAKQLSQAAPSPAKAQARANTPTRTTPARLAIALLLESPNLAQALPNPHVLSQLDQPGISLLTELLEICTRNPNINSGQIIEMFRDRDEGKQLAKLLCWEHQINADNAEDVFLDSIEKLLNTLVEQRTELLLQKGRLNQLTAGEKRELQALLNEQSL</sequence>
<dbReference type="Gene3D" id="3.40.1360.10">
    <property type="match status" value="1"/>
</dbReference>
<dbReference type="InterPro" id="IPR006295">
    <property type="entry name" value="DNA_primase_DnaG"/>
</dbReference>
<dbReference type="SUPFAM" id="SSF57783">
    <property type="entry name" value="Zinc beta-ribbon"/>
    <property type="match status" value="1"/>
</dbReference>
<dbReference type="GO" id="GO:1990077">
    <property type="term" value="C:primosome complex"/>
    <property type="evidence" value="ECO:0007669"/>
    <property type="project" value="UniProtKB-KW"/>
</dbReference>
<dbReference type="PANTHER" id="PTHR30313:SF2">
    <property type="entry name" value="DNA PRIMASE"/>
    <property type="match status" value="1"/>
</dbReference>
<keyword evidence="3 12" id="KW-0808">Transferase</keyword>
<dbReference type="EC" id="2.7.7.101" evidence="12"/>
<keyword evidence="10 12" id="KW-0238">DNA-binding</keyword>
<keyword evidence="11 12" id="KW-0804">Transcription</keyword>
<dbReference type="GO" id="GO:0008270">
    <property type="term" value="F:zinc ion binding"/>
    <property type="evidence" value="ECO:0007669"/>
    <property type="project" value="UniProtKB-UniRule"/>
</dbReference>
<dbReference type="GO" id="GO:0003677">
    <property type="term" value="F:DNA binding"/>
    <property type="evidence" value="ECO:0007669"/>
    <property type="project" value="UniProtKB-KW"/>
</dbReference>
<evidence type="ECO:0000256" key="7">
    <source>
        <dbReference type="ARBA" id="ARBA00022771"/>
    </source>
</evidence>
<evidence type="ECO:0000256" key="14">
    <source>
        <dbReference type="PIRSR" id="PIRSR002811-1"/>
    </source>
</evidence>
<keyword evidence="9" id="KW-0460">Magnesium</keyword>
<dbReference type="Gene3D" id="1.10.860.10">
    <property type="entry name" value="DNAb Helicase, Chain A"/>
    <property type="match status" value="1"/>
</dbReference>
<keyword evidence="7 12" id="KW-0863">Zinc-finger</keyword>
<dbReference type="Pfam" id="PF10410">
    <property type="entry name" value="DnaB_bind"/>
    <property type="match status" value="1"/>
</dbReference>
<dbReference type="OrthoDB" id="9803773at2"/>
<dbReference type="InterPro" id="IPR030846">
    <property type="entry name" value="DnaG_bac"/>
</dbReference>
<comment type="domain">
    <text evidence="12">Contains an N-terminal zinc-binding domain, a central core domain that contains the primase activity, and a C-terminal DnaB-binding domain.</text>
</comment>
<comment type="function">
    <text evidence="12 13">RNA polymerase that catalyzes the synthesis of short RNA molecules used as primers for DNA polymerase during DNA replication.</text>
</comment>
<dbReference type="SUPFAM" id="SSF117023">
    <property type="entry name" value="DNA primase DnaG, C-terminal domain"/>
    <property type="match status" value="1"/>
</dbReference>
<keyword evidence="8 12" id="KW-0862">Zinc</keyword>
<feature type="zinc finger region" description="CHC2-type" evidence="12 14">
    <location>
        <begin position="40"/>
        <end position="64"/>
    </location>
</feature>
<dbReference type="PANTHER" id="PTHR30313">
    <property type="entry name" value="DNA PRIMASE"/>
    <property type="match status" value="1"/>
</dbReference>
<dbReference type="Gene3D" id="3.90.580.10">
    <property type="entry name" value="Zinc finger, CHC2-type domain"/>
    <property type="match status" value="1"/>
</dbReference>
<comment type="subunit">
    <text evidence="12">Monomer. Interacts with DnaB.</text>
</comment>
<feature type="domain" description="Toprim" evidence="16">
    <location>
        <begin position="267"/>
        <end position="349"/>
    </location>
</feature>
<evidence type="ECO:0000256" key="3">
    <source>
        <dbReference type="ARBA" id="ARBA00022679"/>
    </source>
</evidence>
<organism evidence="17 18">
    <name type="scientific">Thalassotalea euphylliae</name>
    <dbReference type="NCBI Taxonomy" id="1655234"/>
    <lineage>
        <taxon>Bacteria</taxon>
        <taxon>Pseudomonadati</taxon>
        <taxon>Pseudomonadota</taxon>
        <taxon>Gammaproteobacteria</taxon>
        <taxon>Alteromonadales</taxon>
        <taxon>Colwelliaceae</taxon>
        <taxon>Thalassotalea</taxon>
    </lineage>
</organism>
<dbReference type="InterPro" id="IPR013264">
    <property type="entry name" value="DNAG_N"/>
</dbReference>
<evidence type="ECO:0000259" key="16">
    <source>
        <dbReference type="PROSITE" id="PS50880"/>
    </source>
</evidence>
<protein>
    <recommendedName>
        <fullName evidence="12 13">DNA primase</fullName>
        <ecNumber evidence="12">2.7.7.101</ecNumber>
    </recommendedName>
</protein>
<dbReference type="InterPro" id="IPR036977">
    <property type="entry name" value="DNA_primase_Znf_CHC2"/>
</dbReference>
<dbReference type="SMART" id="SM00766">
    <property type="entry name" value="DnaG_DnaB_bind"/>
    <property type="match status" value="1"/>
</dbReference>
<comment type="similarity">
    <text evidence="12 13">Belongs to the DnaG primase family.</text>
</comment>
<dbReference type="FunFam" id="3.40.1360.10:FF:000002">
    <property type="entry name" value="DNA primase"/>
    <property type="match status" value="1"/>
</dbReference>
<dbReference type="CDD" id="cd03364">
    <property type="entry name" value="TOPRIM_DnaG_primases"/>
    <property type="match status" value="1"/>
</dbReference>
<dbReference type="SUPFAM" id="SSF56731">
    <property type="entry name" value="DNA primase core"/>
    <property type="match status" value="1"/>
</dbReference>
<proteinExistence type="inferred from homology"/>
<name>A0A3E0TVR7_9GAMM</name>
<dbReference type="EMBL" id="QUOU01000001">
    <property type="protein sequence ID" value="REL28002.1"/>
    <property type="molecule type" value="Genomic_DNA"/>
</dbReference>
<dbReference type="InterPro" id="IPR037068">
    <property type="entry name" value="DNA_primase_core_N_sf"/>
</dbReference>
<dbReference type="FunFam" id="3.90.580.10:FF:000001">
    <property type="entry name" value="DNA primase"/>
    <property type="match status" value="1"/>
</dbReference>
<accession>A0A3E0TVR7</accession>
<reference evidence="17 18" key="1">
    <citation type="submission" date="2018-08" db="EMBL/GenBank/DDBJ databases">
        <title>Thalassotalea euphylliae genome.</title>
        <authorList>
            <person name="Summers S."/>
            <person name="Rice S.A."/>
            <person name="Freckelton M.L."/>
            <person name="Nedved B.T."/>
            <person name="Hadfield M.G."/>
        </authorList>
    </citation>
    <scope>NUCLEOTIDE SEQUENCE [LARGE SCALE GENOMIC DNA]</scope>
    <source>
        <strain evidence="17 18">H1</strain>
    </source>
</reference>
<dbReference type="NCBIfam" id="TIGR01391">
    <property type="entry name" value="dnaG"/>
    <property type="match status" value="1"/>
</dbReference>
<dbReference type="Pfam" id="PF08275">
    <property type="entry name" value="DNAG_N"/>
    <property type="match status" value="1"/>
</dbReference>
<evidence type="ECO:0000256" key="10">
    <source>
        <dbReference type="ARBA" id="ARBA00023125"/>
    </source>
</evidence>
<dbReference type="InterPro" id="IPR016136">
    <property type="entry name" value="DNA_helicase_N/primase_C"/>
</dbReference>
<feature type="compositionally biased region" description="Basic and acidic residues" evidence="15">
    <location>
        <begin position="97"/>
        <end position="110"/>
    </location>
</feature>